<proteinExistence type="predicted"/>
<comment type="caution">
    <text evidence="1">The sequence shown here is derived from an EMBL/GenBank/DDBJ whole genome shotgun (WGS) entry which is preliminary data.</text>
</comment>
<sequence>MRQITDFTHEEGFELNSYISHLFEQASSEDNNNDEKS</sequence>
<protein>
    <submittedName>
        <fullName evidence="1">Uncharacterized protein</fullName>
    </submittedName>
</protein>
<gene>
    <name evidence="1" type="ORF">JOC77_000236</name>
</gene>
<evidence type="ECO:0000313" key="2">
    <source>
        <dbReference type="Proteomes" id="UP000823486"/>
    </source>
</evidence>
<reference evidence="1 2" key="1">
    <citation type="submission" date="2021-01" db="EMBL/GenBank/DDBJ databases">
        <title>Genomic Encyclopedia of Type Strains, Phase IV (KMG-IV): sequencing the most valuable type-strain genomes for metagenomic binning, comparative biology and taxonomic classification.</title>
        <authorList>
            <person name="Goeker M."/>
        </authorList>
    </citation>
    <scope>NUCLEOTIDE SEQUENCE [LARGE SCALE GENOMIC DNA]</scope>
    <source>
        <strain evidence="1 2">DSM 105482</strain>
    </source>
</reference>
<accession>A0ABS2QE97</accession>
<organism evidence="1 2">
    <name type="scientific">Peribacillus deserti</name>
    <dbReference type="NCBI Taxonomy" id="673318"/>
    <lineage>
        <taxon>Bacteria</taxon>
        <taxon>Bacillati</taxon>
        <taxon>Bacillota</taxon>
        <taxon>Bacilli</taxon>
        <taxon>Bacillales</taxon>
        <taxon>Bacillaceae</taxon>
        <taxon>Peribacillus</taxon>
    </lineage>
</organism>
<dbReference type="EMBL" id="JAFBFI010000001">
    <property type="protein sequence ID" value="MBM7690833.1"/>
    <property type="molecule type" value="Genomic_DNA"/>
</dbReference>
<name>A0ABS2QE97_9BACI</name>
<keyword evidence="2" id="KW-1185">Reference proteome</keyword>
<dbReference type="Proteomes" id="UP000823486">
    <property type="component" value="Unassembled WGS sequence"/>
</dbReference>
<evidence type="ECO:0000313" key="1">
    <source>
        <dbReference type="EMBL" id="MBM7690833.1"/>
    </source>
</evidence>